<gene>
    <name evidence="1" type="ORF">PIB30_094320</name>
</gene>
<evidence type="ECO:0000313" key="1">
    <source>
        <dbReference type="EMBL" id="MED6128087.1"/>
    </source>
</evidence>
<comment type="caution">
    <text evidence="1">The sequence shown here is derived from an EMBL/GenBank/DDBJ whole genome shotgun (WGS) entry which is preliminary data.</text>
</comment>
<reference evidence="1 2" key="1">
    <citation type="journal article" date="2023" name="Plants (Basel)">
        <title>Bridging the Gap: Combining Genomics and Transcriptomics Approaches to Understand Stylosanthes scabra, an Orphan Legume from the Brazilian Caatinga.</title>
        <authorList>
            <person name="Ferreira-Neto J.R.C."/>
            <person name="da Silva M.D."/>
            <person name="Binneck E."/>
            <person name="de Melo N.F."/>
            <person name="da Silva R.H."/>
            <person name="de Melo A.L.T.M."/>
            <person name="Pandolfi V."/>
            <person name="Bustamante F.O."/>
            <person name="Brasileiro-Vidal A.C."/>
            <person name="Benko-Iseppon A.M."/>
        </authorList>
    </citation>
    <scope>NUCLEOTIDE SEQUENCE [LARGE SCALE GENOMIC DNA]</scope>
    <source>
        <tissue evidence="1">Leaves</tissue>
    </source>
</reference>
<organism evidence="1 2">
    <name type="scientific">Stylosanthes scabra</name>
    <dbReference type="NCBI Taxonomy" id="79078"/>
    <lineage>
        <taxon>Eukaryota</taxon>
        <taxon>Viridiplantae</taxon>
        <taxon>Streptophyta</taxon>
        <taxon>Embryophyta</taxon>
        <taxon>Tracheophyta</taxon>
        <taxon>Spermatophyta</taxon>
        <taxon>Magnoliopsida</taxon>
        <taxon>eudicotyledons</taxon>
        <taxon>Gunneridae</taxon>
        <taxon>Pentapetalae</taxon>
        <taxon>rosids</taxon>
        <taxon>fabids</taxon>
        <taxon>Fabales</taxon>
        <taxon>Fabaceae</taxon>
        <taxon>Papilionoideae</taxon>
        <taxon>50 kb inversion clade</taxon>
        <taxon>dalbergioids sensu lato</taxon>
        <taxon>Dalbergieae</taxon>
        <taxon>Pterocarpus clade</taxon>
        <taxon>Stylosanthes</taxon>
    </lineage>
</organism>
<name>A0ABU6RVP1_9FABA</name>
<keyword evidence="2" id="KW-1185">Reference proteome</keyword>
<sequence>MRSSSLPLPFYPNIEVVHEAKKRVRWSKWSLVKLLKAMGTRKLYFDAQWSSRTTYVYVELGIQIFQVFRVDSRGFRVDSFVDRDEFGLKTLQGVDSDVFELTPLLKMSFKESCESTRDEPEIHMSPDF</sequence>
<accession>A0ABU6RVP1</accession>
<evidence type="ECO:0000313" key="2">
    <source>
        <dbReference type="Proteomes" id="UP001341840"/>
    </source>
</evidence>
<proteinExistence type="predicted"/>
<protein>
    <submittedName>
        <fullName evidence="1">Uncharacterized protein</fullName>
    </submittedName>
</protein>
<dbReference type="EMBL" id="JASCZI010032283">
    <property type="protein sequence ID" value="MED6128087.1"/>
    <property type="molecule type" value="Genomic_DNA"/>
</dbReference>
<dbReference type="Proteomes" id="UP001341840">
    <property type="component" value="Unassembled WGS sequence"/>
</dbReference>